<evidence type="ECO:0000313" key="5">
    <source>
        <dbReference type="Proteomes" id="UP001515480"/>
    </source>
</evidence>
<gene>
    <name evidence="4" type="ORF">AB1Y20_023683</name>
</gene>
<dbReference type="GO" id="GO:0007165">
    <property type="term" value="P:signal transduction"/>
    <property type="evidence" value="ECO:0007669"/>
    <property type="project" value="TreeGrafter"/>
</dbReference>
<dbReference type="InterPro" id="IPR008075">
    <property type="entry name" value="LIMR"/>
</dbReference>
<feature type="chain" id="PRO_5044274107" evidence="3">
    <location>
        <begin position="26"/>
        <end position="539"/>
    </location>
</feature>
<protein>
    <submittedName>
        <fullName evidence="4">Uncharacterized protein</fullName>
    </submittedName>
</protein>
<dbReference type="PANTHER" id="PTHR12625:SF0">
    <property type="entry name" value="PROTEIN LILIPOD"/>
    <property type="match status" value="1"/>
</dbReference>
<feature type="transmembrane region" description="Helical" evidence="2">
    <location>
        <begin position="156"/>
        <end position="174"/>
    </location>
</feature>
<feature type="transmembrane region" description="Helical" evidence="2">
    <location>
        <begin position="78"/>
        <end position="103"/>
    </location>
</feature>
<dbReference type="EMBL" id="JBGBPQ010000009">
    <property type="protein sequence ID" value="KAL1520213.1"/>
    <property type="molecule type" value="Genomic_DNA"/>
</dbReference>
<proteinExistence type="predicted"/>
<dbReference type="GO" id="GO:0005886">
    <property type="term" value="C:plasma membrane"/>
    <property type="evidence" value="ECO:0007669"/>
    <property type="project" value="TreeGrafter"/>
</dbReference>
<feature type="transmembrane region" description="Helical" evidence="2">
    <location>
        <begin position="427"/>
        <end position="448"/>
    </location>
</feature>
<keyword evidence="5" id="KW-1185">Reference proteome</keyword>
<accession>A0AB34JGZ0</accession>
<keyword evidence="3" id="KW-0732">Signal</keyword>
<feature type="transmembrane region" description="Helical" evidence="2">
    <location>
        <begin position="41"/>
        <end position="66"/>
    </location>
</feature>
<feature type="transmembrane region" description="Helical" evidence="2">
    <location>
        <begin position="335"/>
        <end position="355"/>
    </location>
</feature>
<evidence type="ECO:0000313" key="4">
    <source>
        <dbReference type="EMBL" id="KAL1520213.1"/>
    </source>
</evidence>
<dbReference type="GO" id="GO:0004888">
    <property type="term" value="F:transmembrane signaling receptor activity"/>
    <property type="evidence" value="ECO:0007669"/>
    <property type="project" value="TreeGrafter"/>
</dbReference>
<dbReference type="Proteomes" id="UP001515480">
    <property type="component" value="Unassembled WGS sequence"/>
</dbReference>
<reference evidence="4 5" key="1">
    <citation type="journal article" date="2024" name="Science">
        <title>Giant polyketide synthase enzymes in the biosynthesis of giant marine polyether toxins.</title>
        <authorList>
            <person name="Fallon T.R."/>
            <person name="Shende V.V."/>
            <person name="Wierzbicki I.H."/>
            <person name="Pendleton A.L."/>
            <person name="Watervoot N.F."/>
            <person name="Auber R.P."/>
            <person name="Gonzalez D.J."/>
            <person name="Wisecaver J.H."/>
            <person name="Moore B.S."/>
        </authorList>
    </citation>
    <scope>NUCLEOTIDE SEQUENCE [LARGE SCALE GENOMIC DNA]</scope>
    <source>
        <strain evidence="4 5">12B1</strain>
    </source>
</reference>
<dbReference type="AlphaFoldDB" id="A0AB34JGZ0"/>
<sequence>MRWLAGTSQQLICFGLLAALGLCLDEEVGDSPHEEIFNYYAAVRLALLGTLLIVGTHMLSVLYLRWSIGTEAEEARDGLTFIMCSIAHSVAWSQALLLLLRLSGLFTTWSMQISILQYCSSLCLWVLTPFAYLYHEAVGIGHSWGTTGVAARGIEAAMLLVLLTILVQGFFSVLNASTTDDSSLFVDTWSLLASKMHLEPRNSLHRLVSFAGTITLLFTAPRGALCPIAVCGSSDVSPSRRAGLERSGPDLQSPAIATTSDQVMEADATPRLSSESACESPSLPEQLTRVASTLLRLLSASVSTSSQVRRKESLLAQPFPARSSKLYVSARKMPIMAAWLFALLAWGATMLVVVLRLRVLLATDVHAGSALALSTEQSVAGALGADAATAGRADEVSASASMLSTLADGSVSSMEEPPLESSIARPWLAMHFVVAALFGHHLVCQYDVRGACRKRKSLGAQLQHQLLQTAALQVQAASIPVAAHALGMLPEDFAKAHTTLPLYQHPLHATLYCTSFLAVNLVHFALAACTSQRVKSEER</sequence>
<organism evidence="4 5">
    <name type="scientific">Prymnesium parvum</name>
    <name type="common">Toxic golden alga</name>
    <dbReference type="NCBI Taxonomy" id="97485"/>
    <lineage>
        <taxon>Eukaryota</taxon>
        <taxon>Haptista</taxon>
        <taxon>Haptophyta</taxon>
        <taxon>Prymnesiophyceae</taxon>
        <taxon>Prymnesiales</taxon>
        <taxon>Prymnesiaceae</taxon>
        <taxon>Prymnesium</taxon>
    </lineage>
</organism>
<dbReference type="PANTHER" id="PTHR12625">
    <property type="entry name" value="LIPOCALIN-1 INTERACTING MEMBRANE RECEPTOR LIMR"/>
    <property type="match status" value="1"/>
</dbReference>
<feature type="signal peptide" evidence="3">
    <location>
        <begin position="1"/>
        <end position="25"/>
    </location>
</feature>
<evidence type="ECO:0000256" key="2">
    <source>
        <dbReference type="SAM" id="Phobius"/>
    </source>
</evidence>
<feature type="transmembrane region" description="Helical" evidence="2">
    <location>
        <begin position="115"/>
        <end position="135"/>
    </location>
</feature>
<keyword evidence="2" id="KW-1133">Transmembrane helix</keyword>
<keyword evidence="2" id="KW-0472">Membrane</keyword>
<name>A0AB34JGZ0_PRYPA</name>
<evidence type="ECO:0000256" key="3">
    <source>
        <dbReference type="SAM" id="SignalP"/>
    </source>
</evidence>
<keyword evidence="2" id="KW-0812">Transmembrane</keyword>
<feature type="region of interest" description="Disordered" evidence="1">
    <location>
        <begin position="234"/>
        <end position="256"/>
    </location>
</feature>
<evidence type="ECO:0000256" key="1">
    <source>
        <dbReference type="SAM" id="MobiDB-lite"/>
    </source>
</evidence>
<comment type="caution">
    <text evidence="4">The sequence shown here is derived from an EMBL/GenBank/DDBJ whole genome shotgun (WGS) entry which is preliminary data.</text>
</comment>